<dbReference type="EMBL" id="MSIE01000029">
    <property type="protein sequence ID" value="OLF16520.1"/>
    <property type="molecule type" value="Genomic_DNA"/>
</dbReference>
<proteinExistence type="predicted"/>
<evidence type="ECO:0008006" key="8">
    <source>
        <dbReference type="Google" id="ProtNLM"/>
    </source>
</evidence>
<feature type="compositionally biased region" description="Basic and acidic residues" evidence="5">
    <location>
        <begin position="25"/>
        <end position="44"/>
    </location>
</feature>
<comment type="subcellular location">
    <subcellularLocation>
        <location evidence="1">Membrane</location>
        <topology evidence="1">Single-pass membrane protein</topology>
    </subcellularLocation>
</comment>
<evidence type="ECO:0000256" key="5">
    <source>
        <dbReference type="SAM" id="MobiDB-lite"/>
    </source>
</evidence>
<feature type="region of interest" description="Disordered" evidence="5">
    <location>
        <begin position="25"/>
        <end position="52"/>
    </location>
</feature>
<evidence type="ECO:0000256" key="1">
    <source>
        <dbReference type="ARBA" id="ARBA00004167"/>
    </source>
</evidence>
<accession>A0A1Q8CQ95</accession>
<reference evidence="6 7" key="1">
    <citation type="submission" date="2016-12" db="EMBL/GenBank/DDBJ databases">
        <title>The draft genome sequence of Actinophytocola sp. 11-183.</title>
        <authorList>
            <person name="Wang W."/>
            <person name="Yuan L."/>
        </authorList>
    </citation>
    <scope>NUCLEOTIDE SEQUENCE [LARGE SCALE GENOMIC DNA]</scope>
    <source>
        <strain evidence="6 7">11-183</strain>
    </source>
</reference>
<evidence type="ECO:0000313" key="6">
    <source>
        <dbReference type="EMBL" id="OLF16520.1"/>
    </source>
</evidence>
<evidence type="ECO:0000256" key="4">
    <source>
        <dbReference type="ARBA" id="ARBA00023136"/>
    </source>
</evidence>
<evidence type="ECO:0000256" key="3">
    <source>
        <dbReference type="ARBA" id="ARBA00022989"/>
    </source>
</evidence>
<dbReference type="Pfam" id="PF04228">
    <property type="entry name" value="Zn_peptidase"/>
    <property type="match status" value="1"/>
</dbReference>
<dbReference type="InterPro" id="IPR007343">
    <property type="entry name" value="Uncharacterised_pept_Zn_put"/>
</dbReference>
<gene>
    <name evidence="6" type="ORF">BU204_16225</name>
</gene>
<dbReference type="PANTHER" id="PTHR30168:SF0">
    <property type="entry name" value="INNER MEMBRANE PROTEIN"/>
    <property type="match status" value="1"/>
</dbReference>
<evidence type="ECO:0000313" key="7">
    <source>
        <dbReference type="Proteomes" id="UP000185596"/>
    </source>
</evidence>
<organism evidence="6 7">
    <name type="scientific">Actinophytocola xanthii</name>
    <dbReference type="NCBI Taxonomy" id="1912961"/>
    <lineage>
        <taxon>Bacteria</taxon>
        <taxon>Bacillati</taxon>
        <taxon>Actinomycetota</taxon>
        <taxon>Actinomycetes</taxon>
        <taxon>Pseudonocardiales</taxon>
        <taxon>Pseudonocardiaceae</taxon>
    </lineage>
</organism>
<dbReference type="GO" id="GO:0016020">
    <property type="term" value="C:membrane"/>
    <property type="evidence" value="ECO:0007669"/>
    <property type="project" value="UniProtKB-SubCell"/>
</dbReference>
<evidence type="ECO:0000256" key="2">
    <source>
        <dbReference type="ARBA" id="ARBA00022692"/>
    </source>
</evidence>
<dbReference type="PANTHER" id="PTHR30168">
    <property type="entry name" value="PUTATIVE MEMBRANE PROTEIN YPFJ"/>
    <property type="match status" value="1"/>
</dbReference>
<keyword evidence="3" id="KW-1133">Transmembrane helix</keyword>
<sequence length="297" mass="30900">MLAGALLAVLVVAGTVGALVVADRGSSDADAGHGEPTRGTRDRAVTPTAAVPSATTPRPVYSLADNPLFAAGLGAPPVTCRLSRWATTPRAAAAFLTSALPCLDAAWGPVLRRAGLPFSPPALAFPAGTAWTSPCGAVAAGRGEVAAFYCGRNKTVYLPFGGLQTESYGARPGVYLAVLAHEYGHHVQDLSGVRYAYATERHEAGPDTGPGLELSRRLELQAQCFSGMFFAAARGRGSVDASILADARASQDRGDHHAGRPRVHGTDAHNSAWWELGVRHNRTARCNTWRSAPGAVA</sequence>
<protein>
    <recommendedName>
        <fullName evidence="8">Metalloprotease</fullName>
    </recommendedName>
</protein>
<dbReference type="AlphaFoldDB" id="A0A1Q8CQ95"/>
<name>A0A1Q8CQ95_9PSEU</name>
<comment type="caution">
    <text evidence="6">The sequence shown here is derived from an EMBL/GenBank/DDBJ whole genome shotgun (WGS) entry which is preliminary data.</text>
</comment>
<dbReference type="Proteomes" id="UP000185596">
    <property type="component" value="Unassembled WGS sequence"/>
</dbReference>
<dbReference type="STRING" id="1912961.BU204_16225"/>
<keyword evidence="4" id="KW-0472">Membrane</keyword>
<keyword evidence="7" id="KW-1185">Reference proteome</keyword>
<keyword evidence="2" id="KW-0812">Transmembrane</keyword>